<dbReference type="FunFam" id="1.20.58.390:FF:000067">
    <property type="entry name" value="Glycine receptor subunit alpha-2"/>
    <property type="match status" value="1"/>
</dbReference>
<name>A0A1S3LMV2_SALSA</name>
<keyword evidence="8 18" id="KW-0472">Membrane</keyword>
<dbReference type="SUPFAM" id="SSF63712">
    <property type="entry name" value="Nicotinic receptor ligand binding domain-like"/>
    <property type="match status" value="1"/>
</dbReference>
<evidence type="ECO:0000256" key="16">
    <source>
        <dbReference type="ARBA" id="ARBA00023303"/>
    </source>
</evidence>
<dbReference type="STRING" id="8030.ENSSSAP00000041894"/>
<keyword evidence="5 18" id="KW-1133">Transmembrane helix</keyword>
<keyword evidence="15" id="KW-1071">Ligand-gated ion channel</keyword>
<dbReference type="FunFam" id="2.70.170.10:FF:000001">
    <property type="entry name" value="Gamma-aminobutyric acid A receptor subunit alpha-2"/>
    <property type="match status" value="1"/>
</dbReference>
<keyword evidence="3 18" id="KW-0812">Transmembrane</keyword>
<dbReference type="Proteomes" id="UP001652741">
    <property type="component" value="Chromosome ssa13"/>
</dbReference>
<keyword evidence="1 18" id="KW-0813">Transport</keyword>
<dbReference type="NCBIfam" id="TIGR00860">
    <property type="entry name" value="LIC"/>
    <property type="match status" value="1"/>
</dbReference>
<dbReference type="PaxDb" id="8030-ENSSSAP00000041894"/>
<evidence type="ECO:0000256" key="7">
    <source>
        <dbReference type="ARBA" id="ARBA00023065"/>
    </source>
</evidence>
<evidence type="ECO:0000256" key="1">
    <source>
        <dbReference type="ARBA" id="ARBA00022448"/>
    </source>
</evidence>
<dbReference type="GO" id="GO:0005230">
    <property type="term" value="F:extracellular ligand-gated monoatomic ion channel activity"/>
    <property type="evidence" value="ECO:0007669"/>
    <property type="project" value="InterPro"/>
</dbReference>
<dbReference type="Gene3D" id="1.20.58.390">
    <property type="entry name" value="Neurotransmitter-gated ion-channel transmembrane domain"/>
    <property type="match status" value="1"/>
</dbReference>
<dbReference type="RefSeq" id="XP_013992292.1">
    <property type="nucleotide sequence ID" value="XM_014136817.2"/>
</dbReference>
<keyword evidence="12" id="KW-0325">Glycoprotein</keyword>
<evidence type="ECO:0000256" key="3">
    <source>
        <dbReference type="ARBA" id="ARBA00022692"/>
    </source>
</evidence>
<comment type="similarity">
    <text evidence="18">Belongs to the ligand-gated ion channel (TC 1.A.9) family.</text>
</comment>
<dbReference type="InterPro" id="IPR018000">
    <property type="entry name" value="Neurotransmitter_ion_chnl_CS"/>
</dbReference>
<dbReference type="InterPro" id="IPR036734">
    <property type="entry name" value="Neur_chan_lig-bd_sf"/>
</dbReference>
<keyword evidence="4 18" id="KW-0732">Signal</keyword>
<dbReference type="SUPFAM" id="SSF90112">
    <property type="entry name" value="Neurotransmitter-gated ion-channel transmembrane pore"/>
    <property type="match status" value="1"/>
</dbReference>
<keyword evidence="13" id="KW-0868">Chloride</keyword>
<evidence type="ECO:0000256" key="12">
    <source>
        <dbReference type="ARBA" id="ARBA00023180"/>
    </source>
</evidence>
<dbReference type="OMA" id="DSRYHLK"/>
<feature type="transmembrane region" description="Helical" evidence="18">
    <location>
        <begin position="277"/>
        <end position="296"/>
    </location>
</feature>
<feature type="transmembrane region" description="Helical" evidence="18">
    <location>
        <begin position="243"/>
        <end position="265"/>
    </location>
</feature>
<dbReference type="GeneID" id="106567506"/>
<gene>
    <name evidence="22" type="primary">LOC106567506</name>
</gene>
<evidence type="ECO:0000256" key="6">
    <source>
        <dbReference type="ARBA" id="ARBA00023018"/>
    </source>
</evidence>
<evidence type="ECO:0000256" key="2">
    <source>
        <dbReference type="ARBA" id="ARBA00022475"/>
    </source>
</evidence>
<dbReference type="InterPro" id="IPR006201">
    <property type="entry name" value="Neur_channel"/>
</dbReference>
<organism evidence="21 22">
    <name type="scientific">Salmo salar</name>
    <name type="common">Atlantic salmon</name>
    <dbReference type="NCBI Taxonomy" id="8030"/>
    <lineage>
        <taxon>Eukaryota</taxon>
        <taxon>Metazoa</taxon>
        <taxon>Chordata</taxon>
        <taxon>Craniata</taxon>
        <taxon>Vertebrata</taxon>
        <taxon>Euteleostomi</taxon>
        <taxon>Actinopterygii</taxon>
        <taxon>Neopterygii</taxon>
        <taxon>Teleostei</taxon>
        <taxon>Protacanthopterygii</taxon>
        <taxon>Salmoniformes</taxon>
        <taxon>Salmonidae</taxon>
        <taxon>Salmoninae</taxon>
        <taxon>Salmo</taxon>
    </lineage>
</organism>
<evidence type="ECO:0000256" key="14">
    <source>
        <dbReference type="ARBA" id="ARBA00023257"/>
    </source>
</evidence>
<dbReference type="PRINTS" id="PR00252">
    <property type="entry name" value="NRIONCHANNEL"/>
</dbReference>
<dbReference type="GO" id="GO:0005254">
    <property type="term" value="F:chloride channel activity"/>
    <property type="evidence" value="ECO:0007669"/>
    <property type="project" value="UniProtKB-KW"/>
</dbReference>
<sequence length="451" mass="51189">MAFVFTFFFLSCVSNVWGNNPKSTEIDGNIYLDNITRILDRLLDGYDNRLRPGFGGPVTEVKTDIFVTSFGPVSDVEMEYTMDVFFRQTWIDERLKFEGPIEILRLNNLMVSKIWTPDTFFRNGKRSISHNMTTPNKLFRIMQNGTILYTMRLTINAECPMRLMNFPMDGHACPLKFGSYAYPMSEIVYTWKKGPLFSVEVPEESSSLLQYDLIGQTVSSERLKSNTGEYVIMTVHFHLQRKMGFFLIQTYIPCIMTVILAQVSFWINKESVPARTVFGITTVLTMTTLSISARHSLPKVSYATAMDWFIAVCFAFVFSALIEFAAVNYFSTLQANRELRKVAAIKAAQEAAEAGRSDGESSSDASSMLKKRMNSTPHFERPVEVFPNPPVNAQAFLQQGSAVPSNNLLTGTSIIDKYSRILFPLSFGAFNLVYWIVYLTKDTMEMTRDSV</sequence>
<evidence type="ECO:0000313" key="22">
    <source>
        <dbReference type="RefSeq" id="XP_013992292.1"/>
    </source>
</evidence>
<proteinExistence type="inferred from homology"/>
<keyword evidence="14" id="KW-0628">Postsynaptic cell membrane</keyword>
<dbReference type="Pfam" id="PF02931">
    <property type="entry name" value="Neur_chan_LBD"/>
    <property type="match status" value="1"/>
</dbReference>
<dbReference type="OrthoDB" id="203862at2759"/>
<feature type="domain" description="Neurotransmitter-gated ion-channel ligand-binding" evidence="19">
    <location>
        <begin position="36"/>
        <end position="243"/>
    </location>
</feature>
<keyword evidence="2" id="KW-1003">Cell membrane</keyword>
<evidence type="ECO:0000256" key="10">
    <source>
        <dbReference type="ARBA" id="ARBA00023170"/>
    </source>
</evidence>
<accession>A0A1S3LMV2</accession>
<evidence type="ECO:0000259" key="20">
    <source>
        <dbReference type="Pfam" id="PF02932"/>
    </source>
</evidence>
<keyword evidence="21" id="KW-1185">Reference proteome</keyword>
<dbReference type="CDD" id="cd19039">
    <property type="entry name" value="LGIC_ECD_GABAAR_A6"/>
    <property type="match status" value="1"/>
</dbReference>
<dbReference type="InterPro" id="IPR006029">
    <property type="entry name" value="Neurotrans-gated_channel_TM"/>
</dbReference>
<evidence type="ECO:0000256" key="8">
    <source>
        <dbReference type="ARBA" id="ARBA00023136"/>
    </source>
</evidence>
<evidence type="ECO:0000313" key="21">
    <source>
        <dbReference type="Proteomes" id="UP001652741"/>
    </source>
</evidence>
<dbReference type="PRINTS" id="PR00253">
    <property type="entry name" value="GABAARECEPTR"/>
</dbReference>
<dbReference type="AlphaFoldDB" id="A0A1S3LMV2"/>
<dbReference type="InterPro" id="IPR001390">
    <property type="entry name" value="GABAAa_rcpt"/>
</dbReference>
<dbReference type="InterPro" id="IPR036719">
    <property type="entry name" value="Neuro-gated_channel_TM_sf"/>
</dbReference>
<dbReference type="PROSITE" id="PS00236">
    <property type="entry name" value="NEUROTR_ION_CHANNEL"/>
    <property type="match status" value="1"/>
</dbReference>
<feature type="signal peptide" evidence="18">
    <location>
        <begin position="1"/>
        <end position="18"/>
    </location>
</feature>
<keyword evidence="10 22" id="KW-0675">Receptor</keyword>
<dbReference type="PRINTS" id="PR01079">
    <property type="entry name" value="GABAARALPHA"/>
</dbReference>
<feature type="domain" description="Neurotransmitter-gated ion-channel transmembrane" evidence="20">
    <location>
        <begin position="250"/>
        <end position="354"/>
    </location>
</feature>
<evidence type="ECO:0000256" key="17">
    <source>
        <dbReference type="ARBA" id="ARBA00034104"/>
    </source>
</evidence>
<keyword evidence="11" id="KW-0869">Chloride channel</keyword>
<dbReference type="CDD" id="cd19052">
    <property type="entry name" value="LGIC_TM_GABAAR_alpha"/>
    <property type="match status" value="1"/>
</dbReference>
<evidence type="ECO:0000256" key="18">
    <source>
        <dbReference type="RuleBase" id="RU000687"/>
    </source>
</evidence>
<dbReference type="InterPro" id="IPR047024">
    <property type="entry name" value="Gabra-1-6_TM"/>
</dbReference>
<dbReference type="Gene3D" id="2.70.170.10">
    <property type="entry name" value="Neurotransmitter-gated ion-channel ligand-binding domain"/>
    <property type="match status" value="1"/>
</dbReference>
<evidence type="ECO:0000256" key="4">
    <source>
        <dbReference type="ARBA" id="ARBA00022729"/>
    </source>
</evidence>
<feature type="transmembrane region" description="Helical" evidence="18">
    <location>
        <begin position="421"/>
        <end position="440"/>
    </location>
</feature>
<feature type="chain" id="PRO_5022252441" evidence="18">
    <location>
        <begin position="19"/>
        <end position="451"/>
    </location>
</feature>
<evidence type="ECO:0000256" key="13">
    <source>
        <dbReference type="ARBA" id="ARBA00023214"/>
    </source>
</evidence>
<dbReference type="Bgee" id="ENSSSAG00000045177">
    <property type="expression patterns" value="Expressed in brain and 3 other cell types or tissues"/>
</dbReference>
<dbReference type="PANTHER" id="PTHR18945">
    <property type="entry name" value="NEUROTRANSMITTER GATED ION CHANNEL"/>
    <property type="match status" value="1"/>
</dbReference>
<keyword evidence="16 18" id="KW-0407">Ion channel</keyword>
<comment type="subcellular location">
    <subcellularLocation>
        <location evidence="17">Postsynaptic cell membrane</location>
        <topology evidence="17">Multi-pass membrane protein</topology>
    </subcellularLocation>
</comment>
<evidence type="ECO:0000256" key="5">
    <source>
        <dbReference type="ARBA" id="ARBA00022989"/>
    </source>
</evidence>
<dbReference type="InterPro" id="IPR038050">
    <property type="entry name" value="Neuro_actylchol_rec"/>
</dbReference>
<dbReference type="KEGG" id="sasa:106567506"/>
<keyword evidence="7 18" id="KW-0406">Ion transport</keyword>
<evidence type="ECO:0000259" key="19">
    <source>
        <dbReference type="Pfam" id="PF02931"/>
    </source>
</evidence>
<keyword evidence="6" id="KW-0770">Synapse</keyword>
<feature type="transmembrane region" description="Helical" evidence="18">
    <location>
        <begin position="308"/>
        <end position="331"/>
    </location>
</feature>
<dbReference type="Pfam" id="PF02932">
    <property type="entry name" value="Neur_chan_memb"/>
    <property type="match status" value="1"/>
</dbReference>
<dbReference type="InterPro" id="IPR006028">
    <property type="entry name" value="GABAA/Glycine_rcpt"/>
</dbReference>
<keyword evidence="9" id="KW-1015">Disulfide bond</keyword>
<reference evidence="22" key="1">
    <citation type="submission" date="2025-08" db="UniProtKB">
        <authorList>
            <consortium name="RefSeq"/>
        </authorList>
    </citation>
    <scope>IDENTIFICATION</scope>
</reference>
<evidence type="ECO:0000256" key="15">
    <source>
        <dbReference type="ARBA" id="ARBA00023286"/>
    </source>
</evidence>
<dbReference type="GO" id="GO:0004890">
    <property type="term" value="F:GABA-A receptor activity"/>
    <property type="evidence" value="ECO:0007669"/>
    <property type="project" value="InterPro"/>
</dbReference>
<dbReference type="GO" id="GO:0045211">
    <property type="term" value="C:postsynaptic membrane"/>
    <property type="evidence" value="ECO:0007669"/>
    <property type="project" value="UniProtKB-SubCell"/>
</dbReference>
<dbReference type="GO" id="GO:0034707">
    <property type="term" value="C:chloride channel complex"/>
    <property type="evidence" value="ECO:0007669"/>
    <property type="project" value="UniProtKB-KW"/>
</dbReference>
<evidence type="ECO:0000256" key="11">
    <source>
        <dbReference type="ARBA" id="ARBA00023173"/>
    </source>
</evidence>
<protein>
    <submittedName>
        <fullName evidence="22">Gamma-aminobutyric acid receptor subunit alpha-6</fullName>
    </submittedName>
</protein>
<evidence type="ECO:0000256" key="9">
    <source>
        <dbReference type="ARBA" id="ARBA00023157"/>
    </source>
</evidence>
<dbReference type="InterPro" id="IPR006202">
    <property type="entry name" value="Neur_chan_lig-bd"/>
</dbReference>